<dbReference type="AlphaFoldDB" id="A0A250WXM9"/>
<evidence type="ECO:0000313" key="3">
    <source>
        <dbReference type="Proteomes" id="UP000232323"/>
    </source>
</evidence>
<proteinExistence type="predicted"/>
<organism evidence="2 3">
    <name type="scientific">Chlamydomonas eustigma</name>
    <dbReference type="NCBI Taxonomy" id="1157962"/>
    <lineage>
        <taxon>Eukaryota</taxon>
        <taxon>Viridiplantae</taxon>
        <taxon>Chlorophyta</taxon>
        <taxon>core chlorophytes</taxon>
        <taxon>Chlorophyceae</taxon>
        <taxon>CS clade</taxon>
        <taxon>Chlamydomonadales</taxon>
        <taxon>Chlamydomonadaceae</taxon>
        <taxon>Chlamydomonas</taxon>
    </lineage>
</organism>
<comment type="caution">
    <text evidence="2">The sequence shown here is derived from an EMBL/GenBank/DDBJ whole genome shotgun (WGS) entry which is preliminary data.</text>
</comment>
<dbReference type="Proteomes" id="UP000232323">
    <property type="component" value="Unassembled WGS sequence"/>
</dbReference>
<evidence type="ECO:0000313" key="2">
    <source>
        <dbReference type="EMBL" id="GAX75536.1"/>
    </source>
</evidence>
<reference evidence="2 3" key="1">
    <citation type="submission" date="2017-08" db="EMBL/GenBank/DDBJ databases">
        <title>Acidophilic green algal genome provides insights into adaptation to an acidic environment.</title>
        <authorList>
            <person name="Hirooka S."/>
            <person name="Hirose Y."/>
            <person name="Kanesaki Y."/>
            <person name="Higuchi S."/>
            <person name="Fujiwara T."/>
            <person name="Onuma R."/>
            <person name="Era A."/>
            <person name="Ohbayashi R."/>
            <person name="Uzuka A."/>
            <person name="Nozaki H."/>
            <person name="Yoshikawa H."/>
            <person name="Miyagishima S.Y."/>
        </authorList>
    </citation>
    <scope>NUCLEOTIDE SEQUENCE [LARGE SCALE GENOMIC DNA]</scope>
    <source>
        <strain evidence="2 3">NIES-2499</strain>
    </source>
</reference>
<feature type="region of interest" description="Disordered" evidence="1">
    <location>
        <begin position="15"/>
        <end position="39"/>
    </location>
</feature>
<gene>
    <name evidence="2" type="ORF">CEUSTIGMA_g2979.t1</name>
</gene>
<dbReference type="OrthoDB" id="65815at2759"/>
<keyword evidence="3" id="KW-1185">Reference proteome</keyword>
<name>A0A250WXM9_9CHLO</name>
<feature type="compositionally biased region" description="Basic and acidic residues" evidence="1">
    <location>
        <begin position="15"/>
        <end position="29"/>
    </location>
</feature>
<evidence type="ECO:0000256" key="1">
    <source>
        <dbReference type="SAM" id="MobiDB-lite"/>
    </source>
</evidence>
<protein>
    <submittedName>
        <fullName evidence="2">Uncharacterized protein</fullName>
    </submittedName>
</protein>
<sequence>MVTYSNTLPAAASIRLERDDALPSPDTHKTSFRPSLSRPETSNIACLHNQLSDTAAWLQQLKAQAYEKSLQTRRKISGDVSTGVRISRVRKPLIPETTSRCTMDTSSTVQERFASHFDALDGVTSDLKEALRANTSNEPPIMKAPCKNLVVGQASTSATSVVSVFSDRLEYKFQHDRHGNVSMLMRYRDIDRAYLDSGSGRLTFHVCQPLNTFGSDYNHKVGSDMLSFQFCSKSDVALFLNHGSCILRK</sequence>
<dbReference type="EMBL" id="BEGY01000012">
    <property type="protein sequence ID" value="GAX75536.1"/>
    <property type="molecule type" value="Genomic_DNA"/>
</dbReference>
<accession>A0A250WXM9</accession>